<keyword evidence="3" id="KW-0221">Differentiation</keyword>
<proteinExistence type="inferred from homology"/>
<accession>A0A5D2H4K0</accession>
<comment type="similarity">
    <text evidence="1">Belongs to the CLV3/ESR signal peptide family.</text>
</comment>
<evidence type="ECO:0000256" key="1">
    <source>
        <dbReference type="ARBA" id="ARBA00005416"/>
    </source>
</evidence>
<keyword evidence="7" id="KW-1185">Reference proteome</keyword>
<gene>
    <name evidence="6" type="ORF">ES288_A03G120900v1</name>
</gene>
<dbReference type="Proteomes" id="UP000323506">
    <property type="component" value="Chromosome A03"/>
</dbReference>
<dbReference type="GO" id="GO:0030154">
    <property type="term" value="P:cell differentiation"/>
    <property type="evidence" value="ECO:0007669"/>
    <property type="project" value="UniProtKB-KW"/>
</dbReference>
<dbReference type="AlphaFoldDB" id="A0A5D2H4K0"/>
<reference evidence="6 7" key="1">
    <citation type="submission" date="2019-06" db="EMBL/GenBank/DDBJ databases">
        <title>WGS assembly of Gossypium darwinii.</title>
        <authorList>
            <person name="Chen Z.J."/>
            <person name="Sreedasyam A."/>
            <person name="Ando A."/>
            <person name="Song Q."/>
            <person name="De L."/>
            <person name="Hulse-Kemp A."/>
            <person name="Ding M."/>
            <person name="Ye W."/>
            <person name="Kirkbride R."/>
            <person name="Jenkins J."/>
            <person name="Plott C."/>
            <person name="Lovell J."/>
            <person name="Lin Y.-M."/>
            <person name="Vaughn R."/>
            <person name="Liu B."/>
            <person name="Li W."/>
            <person name="Simpson S."/>
            <person name="Scheffler B."/>
            <person name="Saski C."/>
            <person name="Grover C."/>
            <person name="Hu G."/>
            <person name="Conover J."/>
            <person name="Carlson J."/>
            <person name="Shu S."/>
            <person name="Boston L."/>
            <person name="Williams M."/>
            <person name="Peterson D."/>
            <person name="Mcgee K."/>
            <person name="Jones D."/>
            <person name="Wendel J."/>
            <person name="Stelly D."/>
            <person name="Grimwood J."/>
            <person name="Schmutz J."/>
        </authorList>
    </citation>
    <scope>NUCLEOTIDE SEQUENCE [LARGE SCALE GENOMIC DNA]</scope>
    <source>
        <strain evidence="6">1808015.09</strain>
    </source>
</reference>
<evidence type="ECO:0000313" key="7">
    <source>
        <dbReference type="Proteomes" id="UP000323506"/>
    </source>
</evidence>
<dbReference type="PANTHER" id="PTHR34359:SF5">
    <property type="entry name" value="CLAVATA3_ESR (CLE)-RELATED PROTEIN 9"/>
    <property type="match status" value="1"/>
</dbReference>
<dbReference type="PANTHER" id="PTHR34359">
    <property type="entry name" value="CLAVATA3/ESR (CLE)-RELATED PROTEIN 10"/>
    <property type="match status" value="1"/>
</dbReference>
<keyword evidence="2" id="KW-0217">Developmental protein</keyword>
<keyword evidence="4" id="KW-0379">Hydroxylation</keyword>
<evidence type="ECO:0000313" key="6">
    <source>
        <dbReference type="EMBL" id="TYH24830.1"/>
    </source>
</evidence>
<dbReference type="EMBL" id="CM017690">
    <property type="protein sequence ID" value="TYH24830.1"/>
    <property type="molecule type" value="Genomic_DNA"/>
</dbReference>
<name>A0A5D2H4K0_GOSDA</name>
<sequence>MASKSSLLIWLSLLSLLFLHQFHYSNYAKQSFSSLSPYSLIARKVGATKFHFTTPFHPQPGDNEIDPRYGVAKRLVPTGPNPLHH</sequence>
<protein>
    <submittedName>
        <fullName evidence="6">Uncharacterized protein</fullName>
    </submittedName>
</protein>
<evidence type="ECO:0000256" key="5">
    <source>
        <dbReference type="SAM" id="SignalP"/>
    </source>
</evidence>
<keyword evidence="5" id="KW-0732">Signal</keyword>
<feature type="chain" id="PRO_5023099614" evidence="5">
    <location>
        <begin position="29"/>
        <end position="85"/>
    </location>
</feature>
<organism evidence="6 7">
    <name type="scientific">Gossypium darwinii</name>
    <name type="common">Darwin's cotton</name>
    <name type="synonym">Gossypium barbadense var. darwinii</name>
    <dbReference type="NCBI Taxonomy" id="34276"/>
    <lineage>
        <taxon>Eukaryota</taxon>
        <taxon>Viridiplantae</taxon>
        <taxon>Streptophyta</taxon>
        <taxon>Embryophyta</taxon>
        <taxon>Tracheophyta</taxon>
        <taxon>Spermatophyta</taxon>
        <taxon>Magnoliopsida</taxon>
        <taxon>eudicotyledons</taxon>
        <taxon>Gunneridae</taxon>
        <taxon>Pentapetalae</taxon>
        <taxon>rosids</taxon>
        <taxon>malvids</taxon>
        <taxon>Malvales</taxon>
        <taxon>Malvaceae</taxon>
        <taxon>Malvoideae</taxon>
        <taxon>Gossypium</taxon>
    </lineage>
</organism>
<evidence type="ECO:0000256" key="4">
    <source>
        <dbReference type="ARBA" id="ARBA00023278"/>
    </source>
</evidence>
<feature type="signal peptide" evidence="5">
    <location>
        <begin position="1"/>
        <end position="28"/>
    </location>
</feature>
<evidence type="ECO:0000256" key="3">
    <source>
        <dbReference type="ARBA" id="ARBA00022782"/>
    </source>
</evidence>
<dbReference type="InterPro" id="IPR039618">
    <property type="entry name" value="CLE9-13"/>
</dbReference>
<evidence type="ECO:0000256" key="2">
    <source>
        <dbReference type="ARBA" id="ARBA00022473"/>
    </source>
</evidence>